<evidence type="ECO:0000313" key="2">
    <source>
        <dbReference type="EMBL" id="ROT98548.1"/>
    </source>
</evidence>
<proteinExistence type="predicted"/>
<dbReference type="AlphaFoldDB" id="A0A3N2QTL4"/>
<dbReference type="InterPro" id="IPR022742">
    <property type="entry name" value="Hydrolase_4"/>
</dbReference>
<keyword evidence="2" id="KW-0378">Hydrolase</keyword>
<organism evidence="2 3">
    <name type="scientific">Histidinibacterium lentulum</name>
    <dbReference type="NCBI Taxonomy" id="2480588"/>
    <lineage>
        <taxon>Bacteria</taxon>
        <taxon>Pseudomonadati</taxon>
        <taxon>Pseudomonadota</taxon>
        <taxon>Alphaproteobacteria</taxon>
        <taxon>Rhodobacterales</taxon>
        <taxon>Paracoccaceae</taxon>
        <taxon>Histidinibacterium</taxon>
    </lineage>
</organism>
<protein>
    <submittedName>
        <fullName evidence="2">Alpha/beta hydrolase</fullName>
    </submittedName>
</protein>
<dbReference type="OrthoDB" id="5416147at2"/>
<gene>
    <name evidence="2" type="ORF">EAT49_16545</name>
</gene>
<comment type="caution">
    <text evidence="2">The sequence shown here is derived from an EMBL/GenBank/DDBJ whole genome shotgun (WGS) entry which is preliminary data.</text>
</comment>
<feature type="domain" description="Serine aminopeptidase S33" evidence="1">
    <location>
        <begin position="39"/>
        <end position="227"/>
    </location>
</feature>
<evidence type="ECO:0000313" key="3">
    <source>
        <dbReference type="Proteomes" id="UP000268016"/>
    </source>
</evidence>
<dbReference type="Pfam" id="PF12146">
    <property type="entry name" value="Hydrolase_4"/>
    <property type="match status" value="1"/>
</dbReference>
<keyword evidence="3" id="KW-1185">Reference proteome</keyword>
<name>A0A3N2QTL4_9RHOB</name>
<dbReference type="GO" id="GO:0016787">
    <property type="term" value="F:hydrolase activity"/>
    <property type="evidence" value="ECO:0007669"/>
    <property type="project" value="UniProtKB-KW"/>
</dbReference>
<evidence type="ECO:0000259" key="1">
    <source>
        <dbReference type="Pfam" id="PF12146"/>
    </source>
</evidence>
<dbReference type="EMBL" id="RDRB01000009">
    <property type="protein sequence ID" value="ROT98548.1"/>
    <property type="molecule type" value="Genomic_DNA"/>
</dbReference>
<reference evidence="2 3" key="1">
    <citation type="submission" date="2018-10" db="EMBL/GenBank/DDBJ databases">
        <title>Histidinibacterium lentulum gen. nov., sp. nov., a marine bacterium from the culture broth of Picochlorum sp. 122.</title>
        <authorList>
            <person name="Wang G."/>
        </authorList>
    </citation>
    <scope>NUCLEOTIDE SEQUENCE [LARGE SCALE GENOMIC DNA]</scope>
    <source>
        <strain evidence="2 3">B17</strain>
    </source>
</reference>
<accession>A0A3N2QTL4</accession>
<dbReference type="InterPro" id="IPR029058">
    <property type="entry name" value="AB_hydrolase_fold"/>
</dbReference>
<dbReference type="Gene3D" id="3.40.50.1820">
    <property type="entry name" value="alpha/beta hydrolase"/>
    <property type="match status" value="1"/>
</dbReference>
<dbReference type="Proteomes" id="UP000268016">
    <property type="component" value="Unassembled WGS sequence"/>
</dbReference>
<sequence>MTLGIAERIAAAEARVPNLRPGCEKRILPCRDGGRAALSVVYVHGFSASAEEIRPVPDRIAAALGAPVFFTRLAGHGQDGAALGQATLADWRADMAEAADIAAELGERTLWIGCSTGATLIAQAMAEGMPGAGVIFMSPNFGLAAPLADQLLDLPATETWLPRLLPGERGFRPANARHARYWTSRYPMQAVLPMAEAVRSVRAAPLDTVGAPALVLWNPRDKVVSGRAARSEMARWGGDVDWTELRPGPGDDPMGHILAGDILSPGRTEAAVAAALDWAARRL</sequence>
<dbReference type="RefSeq" id="WP_123643416.1">
    <property type="nucleotide sequence ID" value="NZ_ML119089.1"/>
</dbReference>
<dbReference type="SUPFAM" id="SSF53474">
    <property type="entry name" value="alpha/beta-Hydrolases"/>
    <property type="match status" value="1"/>
</dbReference>